<evidence type="ECO:0000313" key="1">
    <source>
        <dbReference type="EMBL" id="MDQ0174450.1"/>
    </source>
</evidence>
<comment type="caution">
    <text evidence="1">The sequence shown here is derived from an EMBL/GenBank/DDBJ whole genome shotgun (WGS) entry which is preliminary data.</text>
</comment>
<name>A0ABT9WNU0_9BACI</name>
<gene>
    <name evidence="1" type="ORF">J2S08_000281</name>
</gene>
<accession>A0ABT9WNU0</accession>
<dbReference type="Proteomes" id="UP001223586">
    <property type="component" value="Unassembled WGS sequence"/>
</dbReference>
<dbReference type="RefSeq" id="WP_307225918.1">
    <property type="nucleotide sequence ID" value="NZ_JAUSTT010000001.1"/>
</dbReference>
<dbReference type="EMBL" id="JAUSTT010000001">
    <property type="protein sequence ID" value="MDQ0174450.1"/>
    <property type="molecule type" value="Genomic_DNA"/>
</dbReference>
<protein>
    <submittedName>
        <fullName evidence="1">Uncharacterized protein</fullName>
    </submittedName>
</protein>
<sequence length="314" mass="34839">MTNKFDITKVNGKATVIDIGHSYPNFSSFAGAAGHPDAVNRTELINNGEDVNLLVRGRHPDDNGVLYVVATKDGRKAIFGCRGLSIKYEMPEITYDEAIKNAEKAIEVLRQAAYAEGYAQGKFDAEMERVATVAPKGPKELPQEKRDLIIEQAKQDVKRLLGESRIRMVPNLCGELESFYPNCTYPRDEVEFVINREKRTVVALIKYVAGKVWAKGIAKCAPDDCFNKHIGKVIALHRALGLEVPGKYLNVPQPKKVREGDKIKFIAPDHTFDGRIETVCGVDEDGAIWTKESSGWVGEGDCEIIDDSKGDDRE</sequence>
<reference evidence="1 2" key="1">
    <citation type="submission" date="2023-07" db="EMBL/GenBank/DDBJ databases">
        <title>Genomic Encyclopedia of Type Strains, Phase IV (KMG-IV): sequencing the most valuable type-strain genomes for metagenomic binning, comparative biology and taxonomic classification.</title>
        <authorList>
            <person name="Goeker M."/>
        </authorList>
    </citation>
    <scope>NUCLEOTIDE SEQUENCE [LARGE SCALE GENOMIC DNA]</scope>
    <source>
        <strain evidence="1 2">DSM 23837</strain>
    </source>
</reference>
<keyword evidence="2" id="KW-1185">Reference proteome</keyword>
<organism evidence="1 2">
    <name type="scientific">Bacillus chungangensis</name>
    <dbReference type="NCBI Taxonomy" id="587633"/>
    <lineage>
        <taxon>Bacteria</taxon>
        <taxon>Bacillati</taxon>
        <taxon>Bacillota</taxon>
        <taxon>Bacilli</taxon>
        <taxon>Bacillales</taxon>
        <taxon>Bacillaceae</taxon>
        <taxon>Bacillus</taxon>
    </lineage>
</organism>
<evidence type="ECO:0000313" key="2">
    <source>
        <dbReference type="Proteomes" id="UP001223586"/>
    </source>
</evidence>
<proteinExistence type="predicted"/>